<proteinExistence type="inferred from homology"/>
<evidence type="ECO:0000259" key="9">
    <source>
        <dbReference type="Pfam" id="PF03070"/>
    </source>
</evidence>
<dbReference type="InterPro" id="IPR016084">
    <property type="entry name" value="Haem_Oase-like_multi-hlx"/>
</dbReference>
<dbReference type="SUPFAM" id="SSF48613">
    <property type="entry name" value="Heme oxygenase-like"/>
    <property type="match status" value="1"/>
</dbReference>
<dbReference type="CDD" id="cd19361">
    <property type="entry name" value="TenA_C_HP1287-like"/>
    <property type="match status" value="1"/>
</dbReference>
<evidence type="ECO:0000256" key="4">
    <source>
        <dbReference type="ARBA" id="ARBA00011881"/>
    </source>
</evidence>
<reference evidence="10" key="2">
    <citation type="submission" date="2021-04" db="EMBL/GenBank/DDBJ databases">
        <authorList>
            <person name="Gilroy R."/>
        </authorList>
    </citation>
    <scope>NUCLEOTIDE SEQUENCE</scope>
    <source>
        <strain evidence="10">ChiSxjej1B13-11762</strain>
    </source>
</reference>
<dbReference type="PANTHER" id="PTHR43198:SF2">
    <property type="entry name" value="SI:CH1073-67J19.1-RELATED"/>
    <property type="match status" value="1"/>
</dbReference>
<dbReference type="InterPro" id="IPR027574">
    <property type="entry name" value="Thiaminase_II"/>
</dbReference>
<comment type="catalytic activity">
    <reaction evidence="8">
        <text>thiamine + H2O = 5-(2-hydroxyethyl)-4-methylthiazole + 4-amino-5-hydroxymethyl-2-methylpyrimidine + H(+)</text>
        <dbReference type="Rhea" id="RHEA:17509"/>
        <dbReference type="ChEBI" id="CHEBI:15377"/>
        <dbReference type="ChEBI" id="CHEBI:15378"/>
        <dbReference type="ChEBI" id="CHEBI:16892"/>
        <dbReference type="ChEBI" id="CHEBI:17957"/>
        <dbReference type="ChEBI" id="CHEBI:18385"/>
        <dbReference type="EC" id="3.5.99.2"/>
    </reaction>
</comment>
<sequence>MKVSQRLYEKALPIWESYFTHPFIQGMADGTLSKDKFQFYMIQDHKYLMEYAKVFALGVVKSRDEKDMRLFASFIADTLNTENAVHQFYLKELGITQEVIDQTPMCLNNDSYTNYMIAVAMKEGLAELTTAVLACFWSYKLIGDHMETIPGAFEQPFYGRWSSTYVSEGFRGGNQTVIDLLDRLTEGYTEEQIQNLEHILINCSKYEYQFWDMAWTKGDMDYRLRLN</sequence>
<protein>
    <recommendedName>
        <fullName evidence="6">Aminopyrimidine aminohydrolase</fullName>
        <ecNumber evidence="5">3.5.99.2</ecNumber>
    </recommendedName>
</protein>
<dbReference type="GO" id="GO:0009228">
    <property type="term" value="P:thiamine biosynthetic process"/>
    <property type="evidence" value="ECO:0007669"/>
    <property type="project" value="UniProtKB-KW"/>
</dbReference>
<dbReference type="GO" id="GO:0005829">
    <property type="term" value="C:cytosol"/>
    <property type="evidence" value="ECO:0007669"/>
    <property type="project" value="TreeGrafter"/>
</dbReference>
<comment type="catalytic activity">
    <reaction evidence="1">
        <text>4-amino-5-aminomethyl-2-methylpyrimidine + H2O = 4-amino-5-hydroxymethyl-2-methylpyrimidine + NH4(+)</text>
        <dbReference type="Rhea" id="RHEA:31799"/>
        <dbReference type="ChEBI" id="CHEBI:15377"/>
        <dbReference type="ChEBI" id="CHEBI:16892"/>
        <dbReference type="ChEBI" id="CHEBI:28938"/>
        <dbReference type="ChEBI" id="CHEBI:63416"/>
        <dbReference type="EC" id="3.5.99.2"/>
    </reaction>
</comment>
<accession>A0A9D1RBA5</accession>
<evidence type="ECO:0000313" key="11">
    <source>
        <dbReference type="Proteomes" id="UP000824263"/>
    </source>
</evidence>
<comment type="pathway">
    <text evidence="2">Cofactor biosynthesis; thiamine diphosphate biosynthesis.</text>
</comment>
<reference evidence="10" key="1">
    <citation type="journal article" date="2021" name="PeerJ">
        <title>Extensive microbial diversity within the chicken gut microbiome revealed by metagenomics and culture.</title>
        <authorList>
            <person name="Gilroy R."/>
            <person name="Ravi A."/>
            <person name="Getino M."/>
            <person name="Pursley I."/>
            <person name="Horton D.L."/>
            <person name="Alikhan N.F."/>
            <person name="Baker D."/>
            <person name="Gharbi K."/>
            <person name="Hall N."/>
            <person name="Watson M."/>
            <person name="Adriaenssens E.M."/>
            <person name="Foster-Nyarko E."/>
            <person name="Jarju S."/>
            <person name="Secka A."/>
            <person name="Antonio M."/>
            <person name="Oren A."/>
            <person name="Chaudhuri R.R."/>
            <person name="La Ragione R."/>
            <person name="Hildebrand F."/>
            <person name="Pallen M.J."/>
        </authorList>
    </citation>
    <scope>NUCLEOTIDE SEQUENCE</scope>
    <source>
        <strain evidence="10">ChiSxjej1B13-11762</strain>
    </source>
</reference>
<evidence type="ECO:0000256" key="1">
    <source>
        <dbReference type="ARBA" id="ARBA00001881"/>
    </source>
</evidence>
<comment type="caution">
    <text evidence="10">The sequence shown here is derived from an EMBL/GenBank/DDBJ whole genome shotgun (WGS) entry which is preliminary data.</text>
</comment>
<feature type="domain" description="Thiaminase-2/PQQC" evidence="9">
    <location>
        <begin position="10"/>
        <end position="216"/>
    </location>
</feature>
<dbReference type="Proteomes" id="UP000824263">
    <property type="component" value="Unassembled WGS sequence"/>
</dbReference>
<dbReference type="InterPro" id="IPR050967">
    <property type="entry name" value="Thiamine_Salvage_TenA"/>
</dbReference>
<dbReference type="Pfam" id="PF03070">
    <property type="entry name" value="TENA_THI-4"/>
    <property type="match status" value="1"/>
</dbReference>
<evidence type="ECO:0000256" key="7">
    <source>
        <dbReference type="ARBA" id="ARBA00022977"/>
    </source>
</evidence>
<gene>
    <name evidence="10" type="primary">tenA</name>
    <name evidence="10" type="ORF">H9873_06325</name>
</gene>
<keyword evidence="7" id="KW-0784">Thiamine biosynthesis</keyword>
<evidence type="ECO:0000256" key="2">
    <source>
        <dbReference type="ARBA" id="ARBA00004948"/>
    </source>
</evidence>
<evidence type="ECO:0000256" key="6">
    <source>
        <dbReference type="ARBA" id="ARBA00013647"/>
    </source>
</evidence>
<evidence type="ECO:0000256" key="5">
    <source>
        <dbReference type="ARBA" id="ARBA00012684"/>
    </source>
</evidence>
<comment type="similarity">
    <text evidence="3">Belongs to the TenA family.</text>
</comment>
<dbReference type="PANTHER" id="PTHR43198">
    <property type="entry name" value="BIFUNCTIONAL TH2 PROTEIN"/>
    <property type="match status" value="1"/>
</dbReference>
<dbReference type="EMBL" id="DXGF01000116">
    <property type="protein sequence ID" value="HIW83918.1"/>
    <property type="molecule type" value="Genomic_DNA"/>
</dbReference>
<dbReference type="EC" id="3.5.99.2" evidence="5"/>
<organism evidence="10 11">
    <name type="scientific">Candidatus Dorea gallistercoris</name>
    <dbReference type="NCBI Taxonomy" id="2838542"/>
    <lineage>
        <taxon>Bacteria</taxon>
        <taxon>Bacillati</taxon>
        <taxon>Bacillota</taxon>
        <taxon>Clostridia</taxon>
        <taxon>Lachnospirales</taxon>
        <taxon>Lachnospiraceae</taxon>
        <taxon>Dorea</taxon>
    </lineage>
</organism>
<dbReference type="InterPro" id="IPR004305">
    <property type="entry name" value="Thiaminase-2/PQQC"/>
</dbReference>
<evidence type="ECO:0000256" key="8">
    <source>
        <dbReference type="ARBA" id="ARBA00048337"/>
    </source>
</evidence>
<dbReference type="AlphaFoldDB" id="A0A9D1RBA5"/>
<evidence type="ECO:0000313" key="10">
    <source>
        <dbReference type="EMBL" id="HIW83918.1"/>
    </source>
</evidence>
<comment type="subunit">
    <text evidence="4">Homotetramer.</text>
</comment>
<dbReference type="GO" id="GO:0050334">
    <property type="term" value="F:thiaminase activity"/>
    <property type="evidence" value="ECO:0007669"/>
    <property type="project" value="UniProtKB-EC"/>
</dbReference>
<name>A0A9D1RBA5_9FIRM</name>
<evidence type="ECO:0000256" key="3">
    <source>
        <dbReference type="ARBA" id="ARBA00010264"/>
    </source>
</evidence>
<dbReference type="Gene3D" id="1.20.910.10">
    <property type="entry name" value="Heme oxygenase-like"/>
    <property type="match status" value="1"/>
</dbReference>
<dbReference type="NCBIfam" id="TIGR04306">
    <property type="entry name" value="salvage_TenA"/>
    <property type="match status" value="1"/>
</dbReference>